<dbReference type="InterPro" id="IPR002347">
    <property type="entry name" value="SDR_fam"/>
</dbReference>
<evidence type="ECO:0000313" key="3">
    <source>
        <dbReference type="Proteomes" id="UP001140453"/>
    </source>
</evidence>
<keyword evidence="3" id="KW-1185">Reference proteome</keyword>
<comment type="caution">
    <text evidence="2">The sequence shown here is derived from an EMBL/GenBank/DDBJ whole genome shotgun (WGS) entry which is preliminary data.</text>
</comment>
<dbReference type="Proteomes" id="UP001140453">
    <property type="component" value="Unassembled WGS sequence"/>
</dbReference>
<gene>
    <name evidence="2" type="ORF">N0V93_004413</name>
</gene>
<organism evidence="2 3">
    <name type="scientific">Gnomoniopsis smithogilvyi</name>
    <dbReference type="NCBI Taxonomy" id="1191159"/>
    <lineage>
        <taxon>Eukaryota</taxon>
        <taxon>Fungi</taxon>
        <taxon>Dikarya</taxon>
        <taxon>Ascomycota</taxon>
        <taxon>Pezizomycotina</taxon>
        <taxon>Sordariomycetes</taxon>
        <taxon>Sordariomycetidae</taxon>
        <taxon>Diaporthales</taxon>
        <taxon>Gnomoniaceae</taxon>
        <taxon>Gnomoniopsis</taxon>
    </lineage>
</organism>
<reference evidence="2" key="1">
    <citation type="submission" date="2022-10" db="EMBL/GenBank/DDBJ databases">
        <title>Tapping the CABI collections for fungal endophytes: first genome assemblies for Collariella, Neodidymelliopsis, Ascochyta clinopodiicola, Didymella pomorum, Didymosphaeria variabile, Neocosmospora piperis and Neocucurbitaria cava.</title>
        <authorList>
            <person name="Hill R."/>
        </authorList>
    </citation>
    <scope>NUCLEOTIDE SEQUENCE</scope>
    <source>
        <strain evidence="2">IMI 355082</strain>
    </source>
</reference>
<dbReference type="PANTHER" id="PTHR45458:SF1">
    <property type="entry name" value="SHORT CHAIN DEHYDROGENASE"/>
    <property type="match status" value="1"/>
</dbReference>
<dbReference type="InterPro" id="IPR052184">
    <property type="entry name" value="SDR_enzymes"/>
</dbReference>
<dbReference type="OrthoDB" id="5296at2759"/>
<feature type="compositionally biased region" description="Basic and acidic residues" evidence="1">
    <location>
        <begin position="99"/>
        <end position="131"/>
    </location>
</feature>
<feature type="region of interest" description="Disordered" evidence="1">
    <location>
        <begin position="1"/>
        <end position="170"/>
    </location>
</feature>
<dbReference type="EMBL" id="JAPEVB010000003">
    <property type="protein sequence ID" value="KAJ4390815.1"/>
    <property type="molecule type" value="Genomic_DNA"/>
</dbReference>
<protein>
    <submittedName>
        <fullName evidence="2">Uncharacterized protein</fullName>
    </submittedName>
</protein>
<dbReference type="GO" id="GO:0016616">
    <property type="term" value="F:oxidoreductase activity, acting on the CH-OH group of donors, NAD or NADP as acceptor"/>
    <property type="evidence" value="ECO:0007669"/>
    <property type="project" value="TreeGrafter"/>
</dbReference>
<feature type="compositionally biased region" description="Basic and acidic residues" evidence="1">
    <location>
        <begin position="45"/>
        <end position="61"/>
    </location>
</feature>
<dbReference type="InterPro" id="IPR036291">
    <property type="entry name" value="NAD(P)-bd_dom_sf"/>
</dbReference>
<feature type="compositionally biased region" description="Pro residues" evidence="1">
    <location>
        <begin position="35"/>
        <end position="44"/>
    </location>
</feature>
<dbReference type="Gene3D" id="3.40.50.720">
    <property type="entry name" value="NAD(P)-binding Rossmann-like Domain"/>
    <property type="match status" value="1"/>
</dbReference>
<accession>A0A9W9CX25</accession>
<evidence type="ECO:0000256" key="1">
    <source>
        <dbReference type="SAM" id="MobiDB-lite"/>
    </source>
</evidence>
<feature type="compositionally biased region" description="Acidic residues" evidence="1">
    <location>
        <begin position="157"/>
        <end position="167"/>
    </location>
</feature>
<dbReference type="AlphaFoldDB" id="A0A9W9CX25"/>
<proteinExistence type="predicted"/>
<feature type="compositionally biased region" description="Polar residues" evidence="1">
    <location>
        <begin position="68"/>
        <end position="77"/>
    </location>
</feature>
<dbReference type="PANTHER" id="PTHR45458">
    <property type="entry name" value="SHORT-CHAIN DEHYDROGENASE/REDUCTASE SDR"/>
    <property type="match status" value="1"/>
</dbReference>
<sequence length="484" mass="53051">MSLTEKWSQKLWAGKGKEPEAASMMMHVDTEEPPNRPPPPPPLRMPDHDELNPYEDNRFETDPFYISSPEQVTSPPSFSEALMAASPQSPPLYAPYLTEAERPPQTRSLTKDSYEDKIHPEKFQPEKRYSDDPPSATEEEPQNYTAAASAATAPVDEHEESEDEDIPDQPPIILITGAASGLGLALFQHFSAREPASPEHHKYDVVGVDKIAWRLPGKGFQWQTDIGKCGKYVQLDVTASLKRLDNFANNYLYSTLPSAKTGQKRRYPRPVSLLIHCAGVRGLVPAVEAALPGNVGAAETLDVMDAETMRRTYDVNVVGTLQLMQTVIPHLQLYADVVKERQDEVAAAFGGTTEWLDQLRVQGSRASLQTTRPLPPREPPARAVVMGSRMGSIGANATGGGYAYRASKAALNAILKSMSVDVPDVCFASVHPGRVETGLVKEKEEGAVSVEECMEELLPLIEKLGDGKLASGCFVDRFGDAIKW</sequence>
<evidence type="ECO:0000313" key="2">
    <source>
        <dbReference type="EMBL" id="KAJ4390815.1"/>
    </source>
</evidence>
<dbReference type="SUPFAM" id="SSF51735">
    <property type="entry name" value="NAD(P)-binding Rossmann-fold domains"/>
    <property type="match status" value="2"/>
</dbReference>
<name>A0A9W9CX25_9PEZI</name>
<dbReference type="PRINTS" id="PR00081">
    <property type="entry name" value="GDHRDH"/>
</dbReference>